<feature type="signal peptide" evidence="2">
    <location>
        <begin position="1"/>
        <end position="25"/>
    </location>
</feature>
<dbReference type="PANTHER" id="PTHR34216:SF7">
    <property type="entry name" value="POLY-BETA-1,6-N-ACETYL-D-GLUCOSAMINE N-DEACETYLASE"/>
    <property type="match status" value="1"/>
</dbReference>
<reference evidence="4 5" key="1">
    <citation type="submission" date="2020-05" db="EMBL/GenBank/DDBJ databases">
        <title>Genome Sequencing of Type Strains.</title>
        <authorList>
            <person name="Lemaire J.F."/>
            <person name="Inderbitzin P."/>
            <person name="Gregorio O.A."/>
            <person name="Collins S.B."/>
            <person name="Wespe N."/>
            <person name="Knight-Connoni V."/>
        </authorList>
    </citation>
    <scope>NUCLEOTIDE SEQUENCE [LARGE SCALE GENOMIC DNA]</scope>
    <source>
        <strain evidence="4 5">DSM 19942</strain>
    </source>
</reference>
<dbReference type="Gene3D" id="3.20.20.370">
    <property type="entry name" value="Glycoside hydrolase/deacetylase"/>
    <property type="match status" value="1"/>
</dbReference>
<keyword evidence="1 2" id="KW-0732">Signal</keyword>
<dbReference type="CDD" id="cd10966">
    <property type="entry name" value="CE4_yadE_5s"/>
    <property type="match status" value="1"/>
</dbReference>
<evidence type="ECO:0000256" key="1">
    <source>
        <dbReference type="ARBA" id="ARBA00022729"/>
    </source>
</evidence>
<dbReference type="Proteomes" id="UP000577724">
    <property type="component" value="Unassembled WGS sequence"/>
</dbReference>
<evidence type="ECO:0000313" key="5">
    <source>
        <dbReference type="Proteomes" id="UP000577724"/>
    </source>
</evidence>
<evidence type="ECO:0000259" key="3">
    <source>
        <dbReference type="PROSITE" id="PS51677"/>
    </source>
</evidence>
<sequence>MKYFKKIALAALALLTCTITMYAYAVTHPTNAMSHKACTSWDMVKRKAFLMSHSDYSSKPVLDLATFHIAQDSATEVPVLMYHYIQPKINNHETNNKSIINLEDFEENMKYLHEEGYNTITLEQLEQYVNGQISLPKKSIVITFDDGYQNNYTLAYPVLKKYNFHASLFVIGSKIQDQPSPFDPAKNTFISKQEMQAAKDVFEFNSHTYNLHHKGYMRCGDNVPVGLDTSLLNDDVKLMKETGIDTPYLAYPFGYTSTQMIYQLQQNGYRMAFSVRSGFVRPGDNPMKLPRLTVTTGTDLAALLHPESDQQQEILPVVEISH</sequence>
<organism evidence="4 5">
    <name type="scientific">Paenibacillus taichungensis</name>
    <dbReference type="NCBI Taxonomy" id="484184"/>
    <lineage>
        <taxon>Bacteria</taxon>
        <taxon>Bacillati</taxon>
        <taxon>Bacillota</taxon>
        <taxon>Bacilli</taxon>
        <taxon>Bacillales</taxon>
        <taxon>Paenibacillaceae</taxon>
        <taxon>Paenibacillus</taxon>
    </lineage>
</organism>
<feature type="chain" id="PRO_5047386910" evidence="2">
    <location>
        <begin position="26"/>
        <end position="322"/>
    </location>
</feature>
<dbReference type="InterPro" id="IPR011330">
    <property type="entry name" value="Glyco_hydro/deAcase_b/a-brl"/>
</dbReference>
<gene>
    <name evidence="4" type="ORF">HP548_08175</name>
</gene>
<dbReference type="SUPFAM" id="SSF88713">
    <property type="entry name" value="Glycoside hydrolase/deacetylase"/>
    <property type="match status" value="1"/>
</dbReference>
<dbReference type="Pfam" id="PF01522">
    <property type="entry name" value="Polysacc_deac_1"/>
    <property type="match status" value="1"/>
</dbReference>
<dbReference type="InterPro" id="IPR002509">
    <property type="entry name" value="NODB_dom"/>
</dbReference>
<dbReference type="InterPro" id="IPR051398">
    <property type="entry name" value="Polysacch_Deacetylase"/>
</dbReference>
<dbReference type="GeneID" id="97130676"/>
<dbReference type="RefSeq" id="WP_076289487.1">
    <property type="nucleotide sequence ID" value="NZ_CBCRYD010000009.1"/>
</dbReference>
<protein>
    <submittedName>
        <fullName evidence="4">Polysaccharide deacetylase family protein</fullName>
    </submittedName>
</protein>
<comment type="caution">
    <text evidence="4">The sequence shown here is derived from an EMBL/GenBank/DDBJ whole genome shotgun (WGS) entry which is preliminary data.</text>
</comment>
<evidence type="ECO:0000313" key="4">
    <source>
        <dbReference type="EMBL" id="NUU54058.1"/>
    </source>
</evidence>
<feature type="domain" description="NodB homology" evidence="3">
    <location>
        <begin position="138"/>
        <end position="322"/>
    </location>
</feature>
<dbReference type="PROSITE" id="PS51677">
    <property type="entry name" value="NODB"/>
    <property type="match status" value="1"/>
</dbReference>
<evidence type="ECO:0000256" key="2">
    <source>
        <dbReference type="SAM" id="SignalP"/>
    </source>
</evidence>
<proteinExistence type="predicted"/>
<keyword evidence="5" id="KW-1185">Reference proteome</keyword>
<accession>A0ABX2MJC9</accession>
<dbReference type="EMBL" id="JABMCC010000101">
    <property type="protein sequence ID" value="NUU54058.1"/>
    <property type="molecule type" value="Genomic_DNA"/>
</dbReference>
<name>A0ABX2MJC9_9BACL</name>
<dbReference type="PANTHER" id="PTHR34216">
    <property type="match status" value="1"/>
</dbReference>